<keyword evidence="1" id="KW-1133">Transmembrane helix</keyword>
<keyword evidence="1" id="KW-0472">Membrane</keyword>
<dbReference type="RefSeq" id="WP_043802903.1">
    <property type="nucleotide sequence ID" value="NZ_AVCH01000156.1"/>
</dbReference>
<feature type="transmembrane region" description="Helical" evidence="1">
    <location>
        <begin position="202"/>
        <end position="225"/>
    </location>
</feature>
<dbReference type="EMBL" id="AVCH01000156">
    <property type="protein sequence ID" value="KFN47906.1"/>
    <property type="molecule type" value="Genomic_DNA"/>
</dbReference>
<feature type="transmembrane region" description="Helical" evidence="1">
    <location>
        <begin position="161"/>
        <end position="181"/>
    </location>
</feature>
<feature type="transmembrane region" description="Helical" evidence="1">
    <location>
        <begin position="393"/>
        <end position="416"/>
    </location>
</feature>
<dbReference type="STRING" id="1384054.N790_07085"/>
<feature type="transmembrane region" description="Helical" evidence="1">
    <location>
        <begin position="104"/>
        <end position="121"/>
    </location>
</feature>
<dbReference type="AlphaFoldDB" id="A0A091B861"/>
<proteinExistence type="predicted"/>
<feature type="transmembrane region" description="Helical" evidence="1">
    <location>
        <begin position="363"/>
        <end position="381"/>
    </location>
</feature>
<dbReference type="Proteomes" id="UP000029392">
    <property type="component" value="Unassembled WGS sequence"/>
</dbReference>
<comment type="caution">
    <text evidence="2">The sequence shown here is derived from an EMBL/GenBank/DDBJ whole genome shotgun (WGS) entry which is preliminary data.</text>
</comment>
<feature type="transmembrane region" description="Helical" evidence="1">
    <location>
        <begin position="231"/>
        <end position="251"/>
    </location>
</feature>
<accession>A0A091B861</accession>
<keyword evidence="1" id="KW-0812">Transmembrane</keyword>
<keyword evidence="3" id="KW-1185">Reference proteome</keyword>
<gene>
    <name evidence="2" type="ORF">N790_07085</name>
</gene>
<evidence type="ECO:0000256" key="1">
    <source>
        <dbReference type="SAM" id="Phobius"/>
    </source>
</evidence>
<sequence>MLLKLGRHGLLFALAKSAVLVAPILAASLLGVAEYGAVEWWIAMSLIVGPLIGFGAHGVVAYGSVGSQDRRHIRTAVVVVIAASAALDLASVAVLIAGVGGSSLFAPVALQSAVVVLQLTVSARLKGLGRGAWASVAESSLYLSLLAAVGLAWMGSNFVEAYLIVLLVASVGLISVLLSSVGMRPSLSWLERDFRGFVRRGVGYLVGGVLLGLFMSMPRAVLGFAGSVEAVAQFAIAFRWLSIAIVAHQFINTLFFRRLFADSTPGSRDGPLATTVLLVAFAALAVIGLLASGLPSRFGVAIPRPGTLVWLLAAAIVLWSATACMEGALFRVGAIGDQSRAVCAGLLAQIAANLALMKVIDDRILLVTVAWLIGLATMIAGQHRKLRQAGTPLPMVVGVALGGAVVAVSIACLASSGTNP</sequence>
<feature type="transmembrane region" description="Helical" evidence="1">
    <location>
        <begin position="77"/>
        <end position="98"/>
    </location>
</feature>
<feature type="transmembrane region" description="Helical" evidence="1">
    <location>
        <begin position="272"/>
        <end position="295"/>
    </location>
</feature>
<feature type="transmembrane region" description="Helical" evidence="1">
    <location>
        <begin position="42"/>
        <end position="65"/>
    </location>
</feature>
<evidence type="ECO:0008006" key="4">
    <source>
        <dbReference type="Google" id="ProtNLM"/>
    </source>
</evidence>
<protein>
    <recommendedName>
        <fullName evidence="4">Polysaccharide biosynthesis protein C-terminal domain-containing protein</fullName>
    </recommendedName>
</protein>
<evidence type="ECO:0000313" key="2">
    <source>
        <dbReference type="EMBL" id="KFN47906.1"/>
    </source>
</evidence>
<organism evidence="2 3">
    <name type="scientific">Arenimonas malthae CC-JY-1</name>
    <dbReference type="NCBI Taxonomy" id="1384054"/>
    <lineage>
        <taxon>Bacteria</taxon>
        <taxon>Pseudomonadati</taxon>
        <taxon>Pseudomonadota</taxon>
        <taxon>Gammaproteobacteria</taxon>
        <taxon>Lysobacterales</taxon>
        <taxon>Lysobacteraceae</taxon>
        <taxon>Arenimonas</taxon>
    </lineage>
</organism>
<feature type="transmembrane region" description="Helical" evidence="1">
    <location>
        <begin position="133"/>
        <end position="155"/>
    </location>
</feature>
<feature type="transmembrane region" description="Helical" evidence="1">
    <location>
        <begin position="307"/>
        <end position="329"/>
    </location>
</feature>
<reference evidence="2 3" key="1">
    <citation type="submission" date="2013-09" db="EMBL/GenBank/DDBJ databases">
        <title>Genome sequencing of Arenimonas malthae.</title>
        <authorList>
            <person name="Chen F."/>
            <person name="Wang G."/>
        </authorList>
    </citation>
    <scope>NUCLEOTIDE SEQUENCE [LARGE SCALE GENOMIC DNA]</scope>
    <source>
        <strain evidence="2 3">CC-JY-1</strain>
    </source>
</reference>
<evidence type="ECO:0000313" key="3">
    <source>
        <dbReference type="Proteomes" id="UP000029392"/>
    </source>
</evidence>
<name>A0A091B861_9GAMM</name>
<dbReference type="OrthoDB" id="7028055at2"/>